<name>K1VCC8_TRIAC</name>
<accession>K1VCC8</accession>
<dbReference type="AlphaFoldDB" id="K1VCC8"/>
<comment type="caution">
    <text evidence="2">The sequence shown here is derived from an EMBL/GenBank/DDBJ whole genome shotgun (WGS) entry which is preliminary data.</text>
</comment>
<organism evidence="2 3">
    <name type="scientific">Trichosporon asahii var. asahii (strain CBS 8904)</name>
    <name type="common">Yeast</name>
    <dbReference type="NCBI Taxonomy" id="1220162"/>
    <lineage>
        <taxon>Eukaryota</taxon>
        <taxon>Fungi</taxon>
        <taxon>Dikarya</taxon>
        <taxon>Basidiomycota</taxon>
        <taxon>Agaricomycotina</taxon>
        <taxon>Tremellomycetes</taxon>
        <taxon>Trichosporonales</taxon>
        <taxon>Trichosporonaceae</taxon>
        <taxon>Trichosporon</taxon>
    </lineage>
</organism>
<evidence type="ECO:0000313" key="2">
    <source>
        <dbReference type="EMBL" id="EKC98460.1"/>
    </source>
</evidence>
<feature type="compositionally biased region" description="Basic and acidic residues" evidence="1">
    <location>
        <begin position="200"/>
        <end position="219"/>
    </location>
</feature>
<feature type="compositionally biased region" description="Low complexity" evidence="1">
    <location>
        <begin position="122"/>
        <end position="136"/>
    </location>
</feature>
<keyword evidence="3" id="KW-1185">Reference proteome</keyword>
<evidence type="ECO:0000256" key="1">
    <source>
        <dbReference type="SAM" id="MobiDB-lite"/>
    </source>
</evidence>
<dbReference type="Proteomes" id="UP000006757">
    <property type="component" value="Unassembled WGS sequence"/>
</dbReference>
<dbReference type="InParanoid" id="K1VCC8"/>
<gene>
    <name evidence="2" type="ORF">A1Q2_07248</name>
</gene>
<evidence type="ECO:0000313" key="3">
    <source>
        <dbReference type="Proteomes" id="UP000006757"/>
    </source>
</evidence>
<dbReference type="EMBL" id="AMBO01000390">
    <property type="protein sequence ID" value="EKC98460.1"/>
    <property type="molecule type" value="Genomic_DNA"/>
</dbReference>
<proteinExistence type="predicted"/>
<sequence>MAFGADLVKRNDDYKIDLAPHIADECKPKCHVIVDLYNDLTTKGCKPFGKDDECIKTGCAAVEELFECSECLVNATSSDYKGLAAIAIVKGKEFGERFCKEKNFPTNKSLGDRKIGRSSLSLASYSRRSRRSQSASDKANMPTSSTHNAQDLYTLAAFYVSAGIVFYNGYIVESRDGASDRRPTSSPRPAALEVAALGPHDPDAAAERARERARPESVRGHGYWG</sequence>
<feature type="region of interest" description="Disordered" evidence="1">
    <location>
        <begin position="122"/>
        <end position="146"/>
    </location>
</feature>
<dbReference type="HOGENOM" id="CLU_1230676_0_0_1"/>
<feature type="region of interest" description="Disordered" evidence="1">
    <location>
        <begin position="176"/>
        <end position="225"/>
    </location>
</feature>
<protein>
    <submittedName>
        <fullName evidence="2">Uncharacterized protein</fullName>
    </submittedName>
</protein>
<reference evidence="2 3" key="1">
    <citation type="journal article" date="2012" name="Eukaryot. Cell">
        <title>Genome sequence of the Trichosporon asahii environmental strain CBS 8904.</title>
        <authorList>
            <person name="Yang R.Y."/>
            <person name="Li H.T."/>
            <person name="Zhu H."/>
            <person name="Zhou G.P."/>
            <person name="Wang M."/>
            <person name="Wang L."/>
        </authorList>
    </citation>
    <scope>NUCLEOTIDE SEQUENCE [LARGE SCALE GENOMIC DNA]</scope>
    <source>
        <strain evidence="2 3">CBS 8904</strain>
    </source>
</reference>